<dbReference type="PANTHER" id="PTHR33067">
    <property type="entry name" value="RNA-DIRECTED DNA POLYMERASE-RELATED"/>
    <property type="match status" value="1"/>
</dbReference>
<organism evidence="1">
    <name type="scientific">Tanacetum cinerariifolium</name>
    <name type="common">Dalmatian daisy</name>
    <name type="synonym">Chrysanthemum cinerariifolium</name>
    <dbReference type="NCBI Taxonomy" id="118510"/>
    <lineage>
        <taxon>Eukaryota</taxon>
        <taxon>Viridiplantae</taxon>
        <taxon>Streptophyta</taxon>
        <taxon>Embryophyta</taxon>
        <taxon>Tracheophyta</taxon>
        <taxon>Spermatophyta</taxon>
        <taxon>Magnoliopsida</taxon>
        <taxon>eudicotyledons</taxon>
        <taxon>Gunneridae</taxon>
        <taxon>Pentapetalae</taxon>
        <taxon>asterids</taxon>
        <taxon>campanulids</taxon>
        <taxon>Asterales</taxon>
        <taxon>Asteraceae</taxon>
        <taxon>Asteroideae</taxon>
        <taxon>Anthemideae</taxon>
        <taxon>Anthemidinae</taxon>
        <taxon>Tanacetum</taxon>
    </lineage>
</organism>
<sequence length="310" mass="35124">MNERCLTILLNKLLSKEKDPGSFTIPCDIGHLHINNALADLGSSISLMPYTVYEKLGLGEPKLTRMSLELADRSIQYPRGIAKSVLIKIDKFILLIDFVILDMREDSKILIILGRPFLATARAMIDVVNKKITLGVGNEEELLEDDQLDSFLVNNLEESIDLSNLESYGKANDSFESRTPIRCIEQINTPYSESLETKKPNKTQNEHLYSASANEIDKKRPVLKDLPSHLEYTKQDAKPRLIIWVLLLQGINTKIKDKKGAENLAADHLSRLENPNIGELVEDKIADKFTDKHLMILKAKLNEEEPWYAD</sequence>
<protein>
    <recommendedName>
        <fullName evidence="2">Reverse transcriptase domain-containing protein</fullName>
    </recommendedName>
</protein>
<dbReference type="EMBL" id="BKCJ010000685">
    <property type="protein sequence ID" value="GEU35393.1"/>
    <property type="molecule type" value="Genomic_DNA"/>
</dbReference>
<dbReference type="AlphaFoldDB" id="A0A6L2JEH1"/>
<gene>
    <name evidence="1" type="ORF">Tci_007371</name>
</gene>
<name>A0A6L2JEH1_TANCI</name>
<evidence type="ECO:0000313" key="1">
    <source>
        <dbReference type="EMBL" id="GEU35393.1"/>
    </source>
</evidence>
<reference evidence="1" key="1">
    <citation type="journal article" date="2019" name="Sci. Rep.">
        <title>Draft genome of Tanacetum cinerariifolium, the natural source of mosquito coil.</title>
        <authorList>
            <person name="Yamashiro T."/>
            <person name="Shiraishi A."/>
            <person name="Satake H."/>
            <person name="Nakayama K."/>
        </authorList>
    </citation>
    <scope>NUCLEOTIDE SEQUENCE</scope>
</reference>
<dbReference type="Gene3D" id="2.40.70.10">
    <property type="entry name" value="Acid Proteases"/>
    <property type="match status" value="1"/>
</dbReference>
<dbReference type="CDD" id="cd00303">
    <property type="entry name" value="retropepsin_like"/>
    <property type="match status" value="1"/>
</dbReference>
<dbReference type="PANTHER" id="PTHR33067:SF35">
    <property type="entry name" value="ASPARTIC PEPTIDASE DDI1-TYPE DOMAIN-CONTAINING PROTEIN"/>
    <property type="match status" value="1"/>
</dbReference>
<dbReference type="InterPro" id="IPR021109">
    <property type="entry name" value="Peptidase_aspartic_dom_sf"/>
</dbReference>
<accession>A0A6L2JEH1</accession>
<evidence type="ECO:0008006" key="2">
    <source>
        <dbReference type="Google" id="ProtNLM"/>
    </source>
</evidence>
<proteinExistence type="predicted"/>
<dbReference type="Pfam" id="PF08284">
    <property type="entry name" value="RVP_2"/>
    <property type="match status" value="1"/>
</dbReference>
<comment type="caution">
    <text evidence="1">The sequence shown here is derived from an EMBL/GenBank/DDBJ whole genome shotgun (WGS) entry which is preliminary data.</text>
</comment>